<evidence type="ECO:0000256" key="5">
    <source>
        <dbReference type="ARBA" id="ARBA00022842"/>
    </source>
</evidence>
<sequence length="334" mass="38153">MTKLWKGSYFVQKDIDQIKDILSQQHIELEPYKEKTDQLIQQNGKMIRAEITVLFGRNSLKKQANQTVGIEKLHKAAAAIELLHLATLVHDDVVDNASKRRGLTTLQHFFGNKNTVYLGDQLFTKYFQMVTDVAPSKAFIAYHAAMMEKILAGELMQDTLKFQTEVTLPQYYEAIKGKTAALFSLAAVTGIWVENSDENFEEKNPNFQAAFNFGYHLGMAFQMIDDLQDINPNSKTDKPKFEDIKDGIYTLPIILALENNHLFKEMISTQDIKSETIYKYFISHPELLQRSQTIAKNFLDQAQADLRKFADDSEITELNKLIDKIQSLLDSANV</sequence>
<evidence type="ECO:0000256" key="2">
    <source>
        <dbReference type="ARBA" id="ARBA00006706"/>
    </source>
</evidence>
<dbReference type="GO" id="GO:0004659">
    <property type="term" value="F:prenyltransferase activity"/>
    <property type="evidence" value="ECO:0007669"/>
    <property type="project" value="InterPro"/>
</dbReference>
<protein>
    <submittedName>
        <fullName evidence="7">Polyprenyl synthetase family protein</fullName>
    </submittedName>
</protein>
<dbReference type="PANTHER" id="PTHR12001">
    <property type="entry name" value="GERANYLGERANYL PYROPHOSPHATE SYNTHASE"/>
    <property type="match status" value="1"/>
</dbReference>
<reference evidence="7" key="1">
    <citation type="submission" date="2019-01" db="EMBL/GenBank/DDBJ databases">
        <title>Oenococcus sicerae UCMA17102.</title>
        <authorList>
            <person name="Cousin F.J."/>
            <person name="Le Guellec R."/>
            <person name="Cretenet M."/>
        </authorList>
    </citation>
    <scope>NUCLEOTIDE SEQUENCE</scope>
    <source>
        <strain evidence="7">UCMA17102</strain>
    </source>
</reference>
<dbReference type="SUPFAM" id="SSF48576">
    <property type="entry name" value="Terpenoid synthases"/>
    <property type="match status" value="1"/>
</dbReference>
<dbReference type="PANTHER" id="PTHR12001:SF69">
    <property type="entry name" value="ALL TRANS-POLYPRENYL-DIPHOSPHATE SYNTHASE PDSS1"/>
    <property type="match status" value="1"/>
</dbReference>
<keyword evidence="4" id="KW-0479">Metal-binding</keyword>
<evidence type="ECO:0000256" key="4">
    <source>
        <dbReference type="ARBA" id="ARBA00022723"/>
    </source>
</evidence>
<dbReference type="InterPro" id="IPR000092">
    <property type="entry name" value="Polyprenyl_synt"/>
</dbReference>
<comment type="similarity">
    <text evidence="2 6">Belongs to the FPP/GGPP synthase family.</text>
</comment>
<name>A0AAJ1VNE2_9LACO</name>
<dbReference type="EMBL" id="SDWY01000001">
    <property type="protein sequence ID" value="MDN6899784.1"/>
    <property type="molecule type" value="Genomic_DNA"/>
</dbReference>
<comment type="caution">
    <text evidence="7">The sequence shown here is derived from an EMBL/GenBank/DDBJ whole genome shotgun (WGS) entry which is preliminary data.</text>
</comment>
<comment type="cofactor">
    <cofactor evidence="1">
        <name>Mg(2+)</name>
        <dbReference type="ChEBI" id="CHEBI:18420"/>
    </cofactor>
</comment>
<dbReference type="GO" id="GO:0008299">
    <property type="term" value="P:isoprenoid biosynthetic process"/>
    <property type="evidence" value="ECO:0007669"/>
    <property type="project" value="InterPro"/>
</dbReference>
<dbReference type="PROSITE" id="PS00444">
    <property type="entry name" value="POLYPRENYL_SYNTHASE_2"/>
    <property type="match status" value="1"/>
</dbReference>
<dbReference type="Pfam" id="PF00348">
    <property type="entry name" value="polyprenyl_synt"/>
    <property type="match status" value="1"/>
</dbReference>
<evidence type="ECO:0000256" key="1">
    <source>
        <dbReference type="ARBA" id="ARBA00001946"/>
    </source>
</evidence>
<proteinExistence type="inferred from homology"/>
<dbReference type="SFLD" id="SFLDS00005">
    <property type="entry name" value="Isoprenoid_Synthase_Type_I"/>
    <property type="match status" value="1"/>
</dbReference>
<keyword evidence="5" id="KW-0460">Magnesium</keyword>
<accession>A0AAJ1VNE2</accession>
<evidence type="ECO:0000313" key="8">
    <source>
        <dbReference type="Proteomes" id="UP001167919"/>
    </source>
</evidence>
<dbReference type="InterPro" id="IPR008949">
    <property type="entry name" value="Isoprenoid_synthase_dom_sf"/>
</dbReference>
<dbReference type="RefSeq" id="WP_301710970.1">
    <property type="nucleotide sequence ID" value="NZ_SDWY01000001.1"/>
</dbReference>
<gene>
    <name evidence="7" type="ORF">EVC35_02035</name>
</gene>
<dbReference type="PROSITE" id="PS00723">
    <property type="entry name" value="POLYPRENYL_SYNTHASE_1"/>
    <property type="match status" value="1"/>
</dbReference>
<organism evidence="7 8">
    <name type="scientific">Oenococcus sicerae</name>
    <dbReference type="NCBI Taxonomy" id="2203724"/>
    <lineage>
        <taxon>Bacteria</taxon>
        <taxon>Bacillati</taxon>
        <taxon>Bacillota</taxon>
        <taxon>Bacilli</taxon>
        <taxon>Lactobacillales</taxon>
        <taxon>Lactobacillaceae</taxon>
        <taxon>Oenococcus</taxon>
    </lineage>
</organism>
<dbReference type="AlphaFoldDB" id="A0AAJ1VNE2"/>
<evidence type="ECO:0000256" key="6">
    <source>
        <dbReference type="RuleBase" id="RU004466"/>
    </source>
</evidence>
<dbReference type="GO" id="GO:0046872">
    <property type="term" value="F:metal ion binding"/>
    <property type="evidence" value="ECO:0007669"/>
    <property type="project" value="UniProtKB-KW"/>
</dbReference>
<keyword evidence="3 6" id="KW-0808">Transferase</keyword>
<dbReference type="Proteomes" id="UP001167919">
    <property type="component" value="Unassembled WGS sequence"/>
</dbReference>
<dbReference type="CDD" id="cd00685">
    <property type="entry name" value="Trans_IPPS_HT"/>
    <property type="match status" value="1"/>
</dbReference>
<dbReference type="Gene3D" id="1.10.600.10">
    <property type="entry name" value="Farnesyl Diphosphate Synthase"/>
    <property type="match status" value="1"/>
</dbReference>
<evidence type="ECO:0000313" key="7">
    <source>
        <dbReference type="EMBL" id="MDN6899784.1"/>
    </source>
</evidence>
<dbReference type="InterPro" id="IPR033749">
    <property type="entry name" value="Polyprenyl_synt_CS"/>
</dbReference>
<evidence type="ECO:0000256" key="3">
    <source>
        <dbReference type="ARBA" id="ARBA00022679"/>
    </source>
</evidence>